<evidence type="ECO:0000256" key="4">
    <source>
        <dbReference type="SAM" id="MobiDB-lite"/>
    </source>
</evidence>
<feature type="region of interest" description="Disordered" evidence="4">
    <location>
        <begin position="390"/>
        <end position="422"/>
    </location>
</feature>
<feature type="compositionally biased region" description="Low complexity" evidence="4">
    <location>
        <begin position="688"/>
        <end position="698"/>
    </location>
</feature>
<feature type="region of interest" description="Disordered" evidence="4">
    <location>
        <begin position="499"/>
        <end position="593"/>
    </location>
</feature>
<proteinExistence type="predicted"/>
<comment type="subcellular location">
    <subcellularLocation>
        <location evidence="1">Nucleus</location>
    </subcellularLocation>
</comment>
<feature type="region of interest" description="Disordered" evidence="4">
    <location>
        <begin position="73"/>
        <end position="92"/>
    </location>
</feature>
<evidence type="ECO:0000256" key="3">
    <source>
        <dbReference type="ARBA" id="ARBA00023242"/>
    </source>
</evidence>
<dbReference type="InterPro" id="IPR036420">
    <property type="entry name" value="BRCT_dom_sf"/>
</dbReference>
<accession>A0A6V7NF14</accession>
<dbReference type="SMART" id="SM00292">
    <property type="entry name" value="BRCT"/>
    <property type="match status" value="1"/>
</dbReference>
<dbReference type="Gene3D" id="3.40.50.10190">
    <property type="entry name" value="BRCT domain"/>
    <property type="match status" value="2"/>
</dbReference>
<feature type="domain" description="BRCT" evidence="5">
    <location>
        <begin position="827"/>
        <end position="916"/>
    </location>
</feature>
<feature type="region of interest" description="Disordered" evidence="4">
    <location>
        <begin position="208"/>
        <end position="231"/>
    </location>
</feature>
<evidence type="ECO:0000313" key="6">
    <source>
        <dbReference type="EMBL" id="CAD1817004.1"/>
    </source>
</evidence>
<feature type="region of interest" description="Disordered" evidence="4">
    <location>
        <begin position="737"/>
        <end position="773"/>
    </location>
</feature>
<dbReference type="Pfam" id="PF16589">
    <property type="entry name" value="BRCT_2"/>
    <property type="match status" value="1"/>
</dbReference>
<dbReference type="GO" id="GO:0006974">
    <property type="term" value="P:DNA damage response"/>
    <property type="evidence" value="ECO:0007669"/>
    <property type="project" value="UniProtKB-KW"/>
</dbReference>
<evidence type="ECO:0000259" key="5">
    <source>
        <dbReference type="PROSITE" id="PS50172"/>
    </source>
</evidence>
<evidence type="ECO:0000256" key="1">
    <source>
        <dbReference type="ARBA" id="ARBA00004123"/>
    </source>
</evidence>
<dbReference type="SUPFAM" id="SSF52113">
    <property type="entry name" value="BRCT domain"/>
    <property type="match status" value="1"/>
</dbReference>
<feature type="region of interest" description="Disordered" evidence="4">
    <location>
        <begin position="102"/>
        <end position="187"/>
    </location>
</feature>
<feature type="compositionally biased region" description="Acidic residues" evidence="4">
    <location>
        <begin position="102"/>
        <end position="115"/>
    </location>
</feature>
<keyword evidence="3" id="KW-0539">Nucleus</keyword>
<feature type="region of interest" description="Disordered" evidence="4">
    <location>
        <begin position="438"/>
        <end position="477"/>
    </location>
</feature>
<evidence type="ECO:0000256" key="2">
    <source>
        <dbReference type="ARBA" id="ARBA00022763"/>
    </source>
</evidence>
<organism evidence="6">
    <name type="scientific">Ananas comosus var. bracteatus</name>
    <name type="common">red pineapple</name>
    <dbReference type="NCBI Taxonomy" id="296719"/>
    <lineage>
        <taxon>Eukaryota</taxon>
        <taxon>Viridiplantae</taxon>
        <taxon>Streptophyta</taxon>
        <taxon>Embryophyta</taxon>
        <taxon>Tracheophyta</taxon>
        <taxon>Spermatophyta</taxon>
        <taxon>Magnoliopsida</taxon>
        <taxon>Liliopsida</taxon>
        <taxon>Poales</taxon>
        <taxon>Bromeliaceae</taxon>
        <taxon>Bromelioideae</taxon>
        <taxon>Ananas</taxon>
    </lineage>
</organism>
<dbReference type="Pfam" id="PF16770">
    <property type="entry name" value="RTT107_BRCT_5"/>
    <property type="match status" value="1"/>
</dbReference>
<feature type="compositionally biased region" description="Basic and acidic residues" evidence="4">
    <location>
        <begin position="150"/>
        <end position="165"/>
    </location>
</feature>
<dbReference type="CDD" id="cd17744">
    <property type="entry name" value="BRCT_MDC1_rpt1"/>
    <property type="match status" value="1"/>
</dbReference>
<feature type="compositionally biased region" description="Basic residues" evidence="4">
    <location>
        <begin position="443"/>
        <end position="453"/>
    </location>
</feature>
<dbReference type="PANTHER" id="PTHR23196">
    <property type="entry name" value="PAX TRANSCRIPTION ACTIVATION DOMAIN INTERACTING PROTEIN"/>
    <property type="match status" value="1"/>
</dbReference>
<reference evidence="6" key="1">
    <citation type="submission" date="2020-07" db="EMBL/GenBank/DDBJ databases">
        <authorList>
            <person name="Lin J."/>
        </authorList>
    </citation>
    <scope>NUCLEOTIDE SEQUENCE</scope>
</reference>
<sequence>MKDQHHTVGWIHNLSLHGRHPVNNEETQILDSDSPSIGDPETRFDGVDRNVVGGVDVDDGDLVKECGVLYGETQALDDSEGPGGDGDFDVGDWGKTQLIEESEEDAAADDDENDEGTAVLSADEGLSDDGATPGANERKAEEDAELGLETAKDENLSSGDGKDENLVDSNASTDDEEGGEGSLQRRLSSVRVASIRSSALAAAQNFLSKSRNTDSRSTCSNDSTNKTQGNTIDYSHEFTQCYSKEGSANKSKSNTVKKLFYDVTPQEEENTSKMESTHLPAIGHGIAGLSYVGSQEPGDLSQANALEVVDKFISINDFEPSQEALNRGKAAVLKSPPISSAKGVRFLAEKVDHVSPVGKEGIFDWVDSLEDEGGGEFFHKRKEFFFKSKVDASKSQSHPPKNRSGVYDKSGKEDDASPNTGRKLANLAHSDSRLLIQNTGVSKRIHQTKTKRNLSKDLDEQSNSKSLEKQVEGNYDIGPDTQMAAEAIQILVHGSPIRHTAEGDKQCGDMNGNDNSARVKDSSKNVSRRKRSRDSKGIATRSKRIKMLSSKSDDKRPIISSENLRGSRRKRSSEGKTLETETNRMKSNLKGRKSSQLEFIPGEYRVYSSPIAHRTRHSKQANSKKKVETSSVKVRNCCTSSSKKVNLVKQAEILCNGSEKSGTEMMDDTCKAAGTEVELVTNEPGSVNNDNKCSNSNKDQPKVVDTISTKPVTATQPSKKTKRVFIRSVSEILDRVKRKKRSSSTMRASEDISLDKAGSAGSPNEKVRQSSIGRTTSKVVEEVSPICVTQGPSRAWDKGLSRPSIARELLRLEPPEASPNKEWKDLRRRKYMASTCILLSHHLDDDIIKQQKKILARLGVSVAASISDASHFVADKFVRTRNMLEAMALGKPVVTPLWLEACGQASCFIDEKNYILRDTKKEKEIGFSMPVSLARACQCALLQGKRVFITANVKPSQELIASLVKAAGGQPMERVGRSVIKDEKVPDDLLIISSEEDYDICIPLLEKGNAPLFLILKDCTVHIQHTTQFVAHVNLTDAGIFSSELVLNGIVIQKLEYERHRLFSNHVKRTRSTLWLRNKDDGQFLPVFAFP</sequence>
<dbReference type="InterPro" id="IPR001357">
    <property type="entry name" value="BRCT_dom"/>
</dbReference>
<dbReference type="AlphaFoldDB" id="A0A6V7NF14"/>
<dbReference type="PROSITE" id="PS50172">
    <property type="entry name" value="BRCT"/>
    <property type="match status" value="1"/>
</dbReference>
<feature type="compositionally biased region" description="Acidic residues" evidence="4">
    <location>
        <begin position="75"/>
        <end position="90"/>
    </location>
</feature>
<gene>
    <name evidence="6" type="ORF">CB5_LOCUS215</name>
</gene>
<feature type="region of interest" description="Disordered" evidence="4">
    <location>
        <begin position="682"/>
        <end position="702"/>
    </location>
</feature>
<dbReference type="CDD" id="cd18432">
    <property type="entry name" value="BRCT_PAXIP1_rpt6_like"/>
    <property type="match status" value="1"/>
</dbReference>
<keyword evidence="2" id="KW-0227">DNA damage</keyword>
<dbReference type="PANTHER" id="PTHR23196:SF1">
    <property type="entry name" value="PAX-INTERACTING PROTEIN 1"/>
    <property type="match status" value="1"/>
</dbReference>
<name>A0A6V7NF14_ANACO</name>
<feature type="region of interest" description="Disordered" evidence="4">
    <location>
        <begin position="30"/>
        <end position="50"/>
    </location>
</feature>
<dbReference type="GO" id="GO:0005634">
    <property type="term" value="C:nucleus"/>
    <property type="evidence" value="ECO:0007669"/>
    <property type="project" value="UniProtKB-SubCell"/>
</dbReference>
<dbReference type="InterPro" id="IPR051579">
    <property type="entry name" value="DDR_Transcriptional_Reg"/>
</dbReference>
<protein>
    <recommendedName>
        <fullName evidence="5">BRCT domain-containing protein</fullName>
    </recommendedName>
</protein>
<feature type="compositionally biased region" description="Basic and acidic residues" evidence="4">
    <location>
        <begin position="572"/>
        <end position="584"/>
    </location>
</feature>
<dbReference type="EMBL" id="LR862129">
    <property type="protein sequence ID" value="CAD1817004.1"/>
    <property type="molecule type" value="Genomic_DNA"/>
</dbReference>